<accession>A0A8S1KK04</accession>
<dbReference type="AlphaFoldDB" id="A0A8S1KK04"/>
<feature type="coiled-coil region" evidence="1">
    <location>
        <begin position="271"/>
        <end position="359"/>
    </location>
</feature>
<comment type="caution">
    <text evidence="2">The sequence shown here is derived from an EMBL/GenBank/DDBJ whole genome shotgun (WGS) entry which is preliminary data.</text>
</comment>
<proteinExistence type="predicted"/>
<dbReference type="InterPro" id="IPR026708">
    <property type="entry name" value="CSPP1"/>
</dbReference>
<evidence type="ECO:0000256" key="1">
    <source>
        <dbReference type="SAM" id="Coils"/>
    </source>
</evidence>
<name>A0A8S1KK04_9CILI</name>
<keyword evidence="1" id="KW-0175">Coiled coil</keyword>
<protein>
    <submittedName>
        <fullName evidence="2">Uncharacterized protein</fullName>
    </submittedName>
</protein>
<dbReference type="GO" id="GO:0005813">
    <property type="term" value="C:centrosome"/>
    <property type="evidence" value="ECO:0007669"/>
    <property type="project" value="InterPro"/>
</dbReference>
<dbReference type="GO" id="GO:0005874">
    <property type="term" value="C:microtubule"/>
    <property type="evidence" value="ECO:0007669"/>
    <property type="project" value="InterPro"/>
</dbReference>
<keyword evidence="3" id="KW-1185">Reference proteome</keyword>
<evidence type="ECO:0000313" key="3">
    <source>
        <dbReference type="Proteomes" id="UP000692954"/>
    </source>
</evidence>
<dbReference type="GO" id="GO:0032467">
    <property type="term" value="P:positive regulation of cytokinesis"/>
    <property type="evidence" value="ECO:0007669"/>
    <property type="project" value="InterPro"/>
</dbReference>
<gene>
    <name evidence="2" type="ORF">PSON_ATCC_30995.1.T0070226</name>
</gene>
<dbReference type="GO" id="GO:0000922">
    <property type="term" value="C:spindle pole"/>
    <property type="evidence" value="ECO:0007669"/>
    <property type="project" value="InterPro"/>
</dbReference>
<feature type="coiled-coil region" evidence="1">
    <location>
        <begin position="563"/>
        <end position="597"/>
    </location>
</feature>
<feature type="coiled-coil region" evidence="1">
    <location>
        <begin position="170"/>
        <end position="197"/>
    </location>
</feature>
<dbReference type="OrthoDB" id="313402at2759"/>
<dbReference type="PANTHER" id="PTHR21616">
    <property type="entry name" value="CENTROSOME SPINDLE POLE ASSOCIATED PROTEIN"/>
    <property type="match status" value="1"/>
</dbReference>
<dbReference type="EMBL" id="CAJJDN010000007">
    <property type="protein sequence ID" value="CAD8053212.1"/>
    <property type="molecule type" value="Genomic_DNA"/>
</dbReference>
<reference evidence="2" key="1">
    <citation type="submission" date="2021-01" db="EMBL/GenBank/DDBJ databases">
        <authorList>
            <consortium name="Genoscope - CEA"/>
            <person name="William W."/>
        </authorList>
    </citation>
    <scope>NUCLEOTIDE SEQUENCE</scope>
</reference>
<evidence type="ECO:0000313" key="2">
    <source>
        <dbReference type="EMBL" id="CAD8053212.1"/>
    </source>
</evidence>
<dbReference type="PANTHER" id="PTHR21616:SF2">
    <property type="entry name" value="CENTROSOME AND SPINDLE POLE-ASSOCIATED PROTEIN 1"/>
    <property type="match status" value="1"/>
</dbReference>
<dbReference type="Proteomes" id="UP000692954">
    <property type="component" value="Unassembled WGS sequence"/>
</dbReference>
<sequence length="623" mass="73620">MINSQSQHNLINSSAFPISEPTLEQINKKQYGDTLRQQIEQKKMRQQQERIQERLLELQLANGQTNSGRGGGGAPIRDQYGNITTTRRNPMDPNVQSAQLFGPSNSSLSSNQFDNMSISQFPQQQQRVITTNQSMINLPVSNNSINQSQFTQIGEQIALAEKKQKQFILQRELVQQMEAAERKKQEEKLRIKRDKELDDLRVIREREELEKKMIEEYGIDKLEKRNLQETNFDVDGLKALKRLEMLKYQNELIEQQNRKNAKTGVRQRTPVQDAERNFRDQQNDLMKSRIEQRIIKELPIEVEKTVRDTINVELQRLRQEMNLQTNQVSEQVVQLKGQLLKANENRHYNEDQIRRLKEELRQTQIVDEIRQRELYQAFLSQDKSRQIIDTTQRLMTPEAVKFTFPKRPRPYYNLADPYLGTDDEANKDLNQIFNDNTQMVPVSYDFGSNNQYDKDIIEDKLLYSKEEMKDNGRLGVELNPNDLQMPEDYLNRQKLYVAKKYVDNRPANNYDLTNMDNTSISPQTNYVSLISSTHPHYMMEDDEVKDVIQKYSDKLDRLDEIDAHQQRRNFNQMDNALQDLLEQQQNKINRIDKYKEHFEHNDYYSPDYQGTKFYNKMANILSN</sequence>
<organism evidence="2 3">
    <name type="scientific">Paramecium sonneborni</name>
    <dbReference type="NCBI Taxonomy" id="65129"/>
    <lineage>
        <taxon>Eukaryota</taxon>
        <taxon>Sar</taxon>
        <taxon>Alveolata</taxon>
        <taxon>Ciliophora</taxon>
        <taxon>Intramacronucleata</taxon>
        <taxon>Oligohymenophorea</taxon>
        <taxon>Peniculida</taxon>
        <taxon>Parameciidae</taxon>
        <taxon>Paramecium</taxon>
    </lineage>
</organism>